<comment type="caution">
    <text evidence="2">The sequence shown here is derived from an EMBL/GenBank/DDBJ whole genome shotgun (WGS) entry which is preliminary data.</text>
</comment>
<keyword evidence="3" id="KW-1185">Reference proteome</keyword>
<name>A0ABU6ZRI3_9FABA</name>
<evidence type="ECO:0000313" key="3">
    <source>
        <dbReference type="Proteomes" id="UP001341840"/>
    </source>
</evidence>
<sequence length="279" mass="32513">MDQTLNEVSADLCISGATWKLSLGQPVVPIQLRRTKLHPLAKGWQEFIIYSLVPMGNQSEITIARAILIHSIMRGEEVRAEDITADNMADAGVPLREFRRTSKILEEKYITAKWMESTRIPRNLPQQQQGDDDEDEPMPQPGYESQYHEDLQGIEEQLSSLQFLQQSFYENMQKSQADYMEKVKQIKEKQEEMWNNNNRFQYQFIQEQERLAREIQEVRKSKLSQTLVNNKRLETEKNLQQAVERQGRDIAEMRKPFGLGILQQGKHTLAGHISKQIQI</sequence>
<dbReference type="EMBL" id="JASCZI010273164">
    <property type="protein sequence ID" value="MED6224351.1"/>
    <property type="molecule type" value="Genomic_DNA"/>
</dbReference>
<protein>
    <submittedName>
        <fullName evidence="2">Uncharacterized protein</fullName>
    </submittedName>
</protein>
<gene>
    <name evidence="2" type="ORF">PIB30_083133</name>
</gene>
<evidence type="ECO:0000256" key="1">
    <source>
        <dbReference type="SAM" id="MobiDB-lite"/>
    </source>
</evidence>
<proteinExistence type="predicted"/>
<feature type="region of interest" description="Disordered" evidence="1">
    <location>
        <begin position="120"/>
        <end position="145"/>
    </location>
</feature>
<reference evidence="2 3" key="1">
    <citation type="journal article" date="2023" name="Plants (Basel)">
        <title>Bridging the Gap: Combining Genomics and Transcriptomics Approaches to Understand Stylosanthes scabra, an Orphan Legume from the Brazilian Caatinga.</title>
        <authorList>
            <person name="Ferreira-Neto J.R.C."/>
            <person name="da Silva M.D."/>
            <person name="Binneck E."/>
            <person name="de Melo N.F."/>
            <person name="da Silva R.H."/>
            <person name="de Melo A.L.T.M."/>
            <person name="Pandolfi V."/>
            <person name="Bustamante F.O."/>
            <person name="Brasileiro-Vidal A.C."/>
            <person name="Benko-Iseppon A.M."/>
        </authorList>
    </citation>
    <scope>NUCLEOTIDE SEQUENCE [LARGE SCALE GENOMIC DNA]</scope>
    <source>
        <tissue evidence="2">Leaves</tissue>
    </source>
</reference>
<dbReference type="Proteomes" id="UP001341840">
    <property type="component" value="Unassembled WGS sequence"/>
</dbReference>
<organism evidence="2 3">
    <name type="scientific">Stylosanthes scabra</name>
    <dbReference type="NCBI Taxonomy" id="79078"/>
    <lineage>
        <taxon>Eukaryota</taxon>
        <taxon>Viridiplantae</taxon>
        <taxon>Streptophyta</taxon>
        <taxon>Embryophyta</taxon>
        <taxon>Tracheophyta</taxon>
        <taxon>Spermatophyta</taxon>
        <taxon>Magnoliopsida</taxon>
        <taxon>eudicotyledons</taxon>
        <taxon>Gunneridae</taxon>
        <taxon>Pentapetalae</taxon>
        <taxon>rosids</taxon>
        <taxon>fabids</taxon>
        <taxon>Fabales</taxon>
        <taxon>Fabaceae</taxon>
        <taxon>Papilionoideae</taxon>
        <taxon>50 kb inversion clade</taxon>
        <taxon>dalbergioids sensu lato</taxon>
        <taxon>Dalbergieae</taxon>
        <taxon>Pterocarpus clade</taxon>
        <taxon>Stylosanthes</taxon>
    </lineage>
</organism>
<evidence type="ECO:0000313" key="2">
    <source>
        <dbReference type="EMBL" id="MED6224351.1"/>
    </source>
</evidence>
<accession>A0ABU6ZRI3</accession>